<dbReference type="Pfam" id="PF01266">
    <property type="entry name" value="DAO"/>
    <property type="match status" value="1"/>
</dbReference>
<dbReference type="GO" id="GO:0005737">
    <property type="term" value="C:cytoplasm"/>
    <property type="evidence" value="ECO:0007669"/>
    <property type="project" value="TreeGrafter"/>
</dbReference>
<dbReference type="EMBL" id="CAFAAI010000055">
    <property type="protein sequence ID" value="CAB4791207.1"/>
    <property type="molecule type" value="Genomic_DNA"/>
</dbReference>
<evidence type="ECO:0000256" key="1">
    <source>
        <dbReference type="ARBA" id="ARBA00023002"/>
    </source>
</evidence>
<evidence type="ECO:0000313" key="3">
    <source>
        <dbReference type="EMBL" id="CAB4791207.1"/>
    </source>
</evidence>
<dbReference type="GO" id="GO:0016491">
    <property type="term" value="F:oxidoreductase activity"/>
    <property type="evidence" value="ECO:0007669"/>
    <property type="project" value="UniProtKB-KW"/>
</dbReference>
<reference evidence="3" key="1">
    <citation type="submission" date="2020-05" db="EMBL/GenBank/DDBJ databases">
        <authorList>
            <person name="Chiriac C."/>
            <person name="Salcher M."/>
            <person name="Ghai R."/>
            <person name="Kavagutti S V."/>
        </authorList>
    </citation>
    <scope>NUCLEOTIDE SEQUENCE</scope>
</reference>
<evidence type="ECO:0000259" key="2">
    <source>
        <dbReference type="Pfam" id="PF01266"/>
    </source>
</evidence>
<dbReference type="Gene3D" id="3.30.9.10">
    <property type="entry name" value="D-Amino Acid Oxidase, subunit A, domain 2"/>
    <property type="match status" value="1"/>
</dbReference>
<dbReference type="SUPFAM" id="SSF51905">
    <property type="entry name" value="FAD/NAD(P)-binding domain"/>
    <property type="match status" value="1"/>
</dbReference>
<dbReference type="PANTHER" id="PTHR13847">
    <property type="entry name" value="SARCOSINE DEHYDROGENASE-RELATED"/>
    <property type="match status" value="1"/>
</dbReference>
<dbReference type="InterPro" id="IPR006076">
    <property type="entry name" value="FAD-dep_OxRdtase"/>
</dbReference>
<proteinExistence type="predicted"/>
<dbReference type="InterPro" id="IPR036188">
    <property type="entry name" value="FAD/NAD-bd_sf"/>
</dbReference>
<gene>
    <name evidence="3" type="ORF">UFOPK2992_00450</name>
</gene>
<feature type="domain" description="FAD dependent oxidoreductase" evidence="2">
    <location>
        <begin position="21"/>
        <end position="369"/>
    </location>
</feature>
<sequence length="402" mass="43225">MNEFVETLLEMKWHEPKSSYDVVIIGGGGHGLATAYYLATQHGITNVAVIEANYIGSGNSGRNTTIIRANYGIPESVRFYQHSLELYAGLEDETGCWIMHATKGLLWIAHTETGMRAERARAIINTACGAETRVVGPQEIKQICPQIDLTGNGRYPVLGASYHVGAATARHDRVVWAYAQGAMQRGVTVLQHTKVTGLIRDGERVVGVETDRGPISAGIVMSAVGGNVTKIAAHADVRLPVRTHALQAFVTNAYAPGFSGIISDSELSCYVSQTPRGQMLIGAEFEPQPSYSMQSTFNSLASCAKKITNCLPFLRDLRVLRQWTGICDVSADFSPIMGFTGVDGFVISTGWGTWGFKGIPAGGEQMAQLIATGKTPDLIAPFALDRFARDHAMADLGSAGTR</sequence>
<keyword evidence="1" id="KW-0560">Oxidoreductase</keyword>
<name>A0A6J6XAY5_9ZZZZ</name>
<accession>A0A6J6XAY5</accession>
<organism evidence="3">
    <name type="scientific">freshwater metagenome</name>
    <dbReference type="NCBI Taxonomy" id="449393"/>
    <lineage>
        <taxon>unclassified sequences</taxon>
        <taxon>metagenomes</taxon>
        <taxon>ecological metagenomes</taxon>
    </lineage>
</organism>
<protein>
    <submittedName>
        <fullName evidence="3">Unannotated protein</fullName>
    </submittedName>
</protein>
<dbReference type="AlphaFoldDB" id="A0A6J6XAY5"/>
<dbReference type="SUPFAM" id="SSF54373">
    <property type="entry name" value="FAD-linked reductases, C-terminal domain"/>
    <property type="match status" value="1"/>
</dbReference>
<dbReference type="Gene3D" id="3.50.50.60">
    <property type="entry name" value="FAD/NAD(P)-binding domain"/>
    <property type="match status" value="1"/>
</dbReference>
<dbReference type="PANTHER" id="PTHR13847:SF287">
    <property type="entry name" value="FAD-DEPENDENT OXIDOREDUCTASE DOMAIN-CONTAINING PROTEIN 1"/>
    <property type="match status" value="1"/>
</dbReference>